<protein>
    <submittedName>
        <fullName evidence="1">Uncharacterized protein</fullName>
    </submittedName>
</protein>
<dbReference type="EMBL" id="CABVLU010000001">
    <property type="protein sequence ID" value="VVT46116.1"/>
    <property type="molecule type" value="Genomic_DNA"/>
</dbReference>
<dbReference type="RefSeq" id="XP_031851668.1">
    <property type="nucleotide sequence ID" value="XM_031995777.1"/>
</dbReference>
<gene>
    <name evidence="1" type="ORF">SAPINGB_P001054</name>
</gene>
<accession>A0A5E8B3S8</accession>
<reference evidence="1 2" key="1">
    <citation type="submission" date="2019-09" db="EMBL/GenBank/DDBJ databases">
        <authorList>
            <person name="Brejova B."/>
        </authorList>
    </citation>
    <scope>NUCLEOTIDE SEQUENCE [LARGE SCALE GENOMIC DNA]</scope>
</reference>
<sequence length="197" mass="22618">MTWPKYSSNKSTGLRAKLFSKKKDYNKFTDAGDFFPKHLASVKDVFGNEPATNPFEDPSTVYDSEDEELNMKIMAFQARYKIVESPFSDYVSERSSVSSTISPESAMEKKSQNPFSQKNEGFETNFIITPIDSIRDFPSFSEESSSRNKNLEIVDPSVFCYTDDDESYMATFEVKKPKTSLKAKFQRTFKKVFHLTN</sequence>
<proteinExistence type="predicted"/>
<dbReference type="AlphaFoldDB" id="A0A5E8B3S8"/>
<evidence type="ECO:0000313" key="2">
    <source>
        <dbReference type="Proteomes" id="UP000398389"/>
    </source>
</evidence>
<dbReference type="GeneID" id="43579877"/>
<evidence type="ECO:0000313" key="1">
    <source>
        <dbReference type="EMBL" id="VVT46116.1"/>
    </source>
</evidence>
<organism evidence="1 2">
    <name type="scientific">Magnusiomyces paraingens</name>
    <dbReference type="NCBI Taxonomy" id="2606893"/>
    <lineage>
        <taxon>Eukaryota</taxon>
        <taxon>Fungi</taxon>
        <taxon>Dikarya</taxon>
        <taxon>Ascomycota</taxon>
        <taxon>Saccharomycotina</taxon>
        <taxon>Dipodascomycetes</taxon>
        <taxon>Dipodascales</taxon>
        <taxon>Dipodascaceae</taxon>
        <taxon>Magnusiomyces</taxon>
    </lineage>
</organism>
<name>A0A5E8B3S8_9ASCO</name>
<dbReference type="Proteomes" id="UP000398389">
    <property type="component" value="Unassembled WGS sequence"/>
</dbReference>
<keyword evidence="2" id="KW-1185">Reference proteome</keyword>